<dbReference type="Gene3D" id="3.30.870.10">
    <property type="entry name" value="Endonuclease Chain A"/>
    <property type="match status" value="2"/>
</dbReference>
<dbReference type="PANTHER" id="PTHR18896">
    <property type="entry name" value="PHOSPHOLIPASE D"/>
    <property type="match status" value="1"/>
</dbReference>
<keyword evidence="5" id="KW-0479">Metal-binding</keyword>
<sequence>MAEESGTERQRKVIYLHGDLDLRIVEARQLPNMDVVTQHMRRCFTLCDTIKLPDSAAESDGRGDDRKVKHHSKIITSDPYVKVTVPHATLARTRVLKNTQNPRWNESFYIPLAHPTTNLEFEVKDDDLFGAELIGTVRISARIIASGELIADWFPIECPPGKPQKLEPGLRLEMKFTPFEKNPLYQHGIAGDPEHKGVRHTYFPLRRGCSTTLYQDAHVLDRMLPEIELDDGKVFKQEKCWEDLCYAISDAHHLIYIIGWSIYHQVRLVREQTRQLPRGGNLTLGELLKYKSEEGVRVLLLVWDDKTSHDKLLIKTVVGTLFTHHQKCVLVDTQADGNNRKITAFLGGLDLCDGRYDTPEHRLCRDLDTVFRDDFHNPTFPPGTKAPRQPWHDLHSKIDGPAAYDALINFEQRWLKARKWTLGLRFKRVPGWHDDALLKIDRISWILSPPASVSKKNTTRVPEDDPKLWVSTEDDPEVWHVQILRSIDSGSVKGFPKTVDAAEALNLICSKNLLIDRSIQIGYIQAIRSAQHFIYIENQYFLGSSYAWPSNRNAGQDQSLGYTTVFFLVVYLNIVSLPGICARTNVMEYLLQRADHLIPMELALKIASKITAKERFAVYIVIPMWPEGDPTSATVQEILFWQSQTMQMMYDIVARELKAMQLVDSLPQDYLNFYCLGNRDDACDESSSDNANMPTKASDALKFKQFMVYVHAKGMIVDDEYVIVGSANINQRSMAGTKDTELAMGAYQPHHTWAARKKHPHGQVYGYRMSLWAEHLAVADTYFEEPESLKCVKIVNEIAEDNWKKYTTPEFRPLQGHLLKYPVQVDADGKIGPLPGYENFPDVGGRVLGSPSPALPDTLTT</sequence>
<feature type="domain" description="C2" evidence="12">
    <location>
        <begin position="1"/>
        <end position="154"/>
    </location>
</feature>
<evidence type="ECO:0000256" key="7">
    <source>
        <dbReference type="ARBA" id="ARBA00022801"/>
    </source>
</evidence>
<dbReference type="InterPro" id="IPR001736">
    <property type="entry name" value="PLipase_D/transphosphatidylase"/>
</dbReference>
<accession>A0A6A1UN01</accession>
<evidence type="ECO:0000256" key="11">
    <source>
        <dbReference type="PIRNR" id="PIRNR036470"/>
    </source>
</evidence>
<dbReference type="InterPro" id="IPR011402">
    <property type="entry name" value="PLipase_D_pln"/>
</dbReference>
<evidence type="ECO:0000256" key="4">
    <source>
        <dbReference type="ARBA" id="ARBA00012027"/>
    </source>
</evidence>
<evidence type="ECO:0000256" key="10">
    <source>
        <dbReference type="ARBA" id="ARBA00023098"/>
    </source>
</evidence>
<dbReference type="SUPFAM" id="SSF49562">
    <property type="entry name" value="C2 domain (Calcium/lipid-binding domain, CaLB)"/>
    <property type="match status" value="1"/>
</dbReference>
<dbReference type="InterPro" id="IPR035892">
    <property type="entry name" value="C2_domain_sf"/>
</dbReference>
<gene>
    <name evidence="14" type="ORF">CJ030_MR8G006039</name>
</gene>
<evidence type="ECO:0000259" key="13">
    <source>
        <dbReference type="PROSITE" id="PS50035"/>
    </source>
</evidence>
<dbReference type="EC" id="3.1.4.4" evidence="4 11"/>
<dbReference type="InterPro" id="IPR015679">
    <property type="entry name" value="PLipase_D_fam"/>
</dbReference>
<dbReference type="SUPFAM" id="SSF56024">
    <property type="entry name" value="Phospholipase D/nuclease"/>
    <property type="match status" value="2"/>
</dbReference>
<keyword evidence="15" id="KW-1185">Reference proteome</keyword>
<dbReference type="Gene3D" id="2.60.40.150">
    <property type="entry name" value="C2 domain"/>
    <property type="match status" value="1"/>
</dbReference>
<dbReference type="GO" id="GO:0005509">
    <property type="term" value="F:calcium ion binding"/>
    <property type="evidence" value="ECO:0007669"/>
    <property type="project" value="InterPro"/>
</dbReference>
<dbReference type="Pfam" id="PF00614">
    <property type="entry name" value="PLDc"/>
    <property type="match status" value="1"/>
</dbReference>
<evidence type="ECO:0000259" key="12">
    <source>
        <dbReference type="PROSITE" id="PS50004"/>
    </source>
</evidence>
<evidence type="ECO:0000256" key="9">
    <source>
        <dbReference type="ARBA" id="ARBA00022963"/>
    </source>
</evidence>
<dbReference type="GO" id="GO:0009395">
    <property type="term" value="P:phospholipid catabolic process"/>
    <property type="evidence" value="ECO:0007669"/>
    <property type="project" value="TreeGrafter"/>
</dbReference>
<dbReference type="PROSITE" id="PS50035">
    <property type="entry name" value="PLD"/>
    <property type="match status" value="2"/>
</dbReference>
<dbReference type="SMART" id="SM00155">
    <property type="entry name" value="PLDc"/>
    <property type="match status" value="2"/>
</dbReference>
<comment type="function">
    <text evidence="11">Hydrolyzes glycerol-phospholipids at the terminal phosphodiesteric bond.</text>
</comment>
<dbReference type="OrthoDB" id="14911at2759"/>
<dbReference type="Pfam" id="PF00168">
    <property type="entry name" value="C2"/>
    <property type="match status" value="1"/>
</dbReference>
<comment type="cofactor">
    <cofactor evidence="2 11">
        <name>Ca(2+)</name>
        <dbReference type="ChEBI" id="CHEBI:29108"/>
    </cofactor>
</comment>
<keyword evidence="10" id="KW-0443">Lipid metabolism</keyword>
<dbReference type="EMBL" id="RXIC02000026">
    <property type="protein sequence ID" value="KAB1201775.1"/>
    <property type="molecule type" value="Genomic_DNA"/>
</dbReference>
<evidence type="ECO:0000256" key="2">
    <source>
        <dbReference type="ARBA" id="ARBA00001913"/>
    </source>
</evidence>
<evidence type="ECO:0000256" key="1">
    <source>
        <dbReference type="ARBA" id="ARBA00000798"/>
    </source>
</evidence>
<evidence type="ECO:0000256" key="5">
    <source>
        <dbReference type="ARBA" id="ARBA00022723"/>
    </source>
</evidence>
<protein>
    <recommendedName>
        <fullName evidence="4 11">Phospholipase D</fullName>
        <ecNumber evidence="4 11">3.1.4.4</ecNumber>
    </recommendedName>
</protein>
<evidence type="ECO:0000256" key="6">
    <source>
        <dbReference type="ARBA" id="ARBA00022737"/>
    </source>
</evidence>
<feature type="domain" description="PLD phosphodiesterase" evidence="13">
    <location>
        <begin position="706"/>
        <end position="733"/>
    </location>
</feature>
<dbReference type="Pfam" id="PF12357">
    <property type="entry name" value="PLD_C"/>
    <property type="match status" value="1"/>
</dbReference>
<organism evidence="14 15">
    <name type="scientific">Morella rubra</name>
    <name type="common">Chinese bayberry</name>
    <dbReference type="NCBI Taxonomy" id="262757"/>
    <lineage>
        <taxon>Eukaryota</taxon>
        <taxon>Viridiplantae</taxon>
        <taxon>Streptophyta</taxon>
        <taxon>Embryophyta</taxon>
        <taxon>Tracheophyta</taxon>
        <taxon>Spermatophyta</taxon>
        <taxon>Magnoliopsida</taxon>
        <taxon>eudicotyledons</taxon>
        <taxon>Gunneridae</taxon>
        <taxon>Pentapetalae</taxon>
        <taxon>rosids</taxon>
        <taxon>fabids</taxon>
        <taxon>Fagales</taxon>
        <taxon>Myricaceae</taxon>
        <taxon>Morella</taxon>
    </lineage>
</organism>
<proteinExistence type="inferred from homology"/>
<dbReference type="InterPro" id="IPR000008">
    <property type="entry name" value="C2_dom"/>
</dbReference>
<dbReference type="GO" id="GO:0046470">
    <property type="term" value="P:phosphatidylcholine metabolic process"/>
    <property type="evidence" value="ECO:0007669"/>
    <property type="project" value="InterPro"/>
</dbReference>
<dbReference type="SMART" id="SM00239">
    <property type="entry name" value="C2"/>
    <property type="match status" value="1"/>
</dbReference>
<dbReference type="PANTHER" id="PTHR18896:SF86">
    <property type="entry name" value="PHOSPHOLIPASE D DELTA"/>
    <property type="match status" value="1"/>
</dbReference>
<dbReference type="InterPro" id="IPR024632">
    <property type="entry name" value="PLipase_D_C"/>
</dbReference>
<dbReference type="CDD" id="cd04015">
    <property type="entry name" value="C2_plant_PLD"/>
    <property type="match status" value="1"/>
</dbReference>
<evidence type="ECO:0000256" key="3">
    <source>
        <dbReference type="ARBA" id="ARBA00010683"/>
    </source>
</evidence>
<dbReference type="Proteomes" id="UP000516437">
    <property type="component" value="Chromosome 8"/>
</dbReference>
<keyword evidence="8 11" id="KW-0106">Calcium</keyword>
<evidence type="ECO:0000313" key="15">
    <source>
        <dbReference type="Proteomes" id="UP000516437"/>
    </source>
</evidence>
<dbReference type="GO" id="GO:0005886">
    <property type="term" value="C:plasma membrane"/>
    <property type="evidence" value="ECO:0007669"/>
    <property type="project" value="TreeGrafter"/>
</dbReference>
<keyword evidence="7 11" id="KW-0378">Hydrolase</keyword>
<comment type="caution">
    <text evidence="14">The sequence shown here is derived from an EMBL/GenBank/DDBJ whole genome shotgun (WGS) entry which is preliminary data.</text>
</comment>
<reference evidence="14 15" key="1">
    <citation type="journal article" date="2019" name="Plant Biotechnol. J.">
        <title>The red bayberry genome and genetic basis of sex determination.</title>
        <authorList>
            <person name="Jia H.M."/>
            <person name="Jia H.J."/>
            <person name="Cai Q.L."/>
            <person name="Wang Y."/>
            <person name="Zhao H.B."/>
            <person name="Yang W.F."/>
            <person name="Wang G.Y."/>
            <person name="Li Y.H."/>
            <person name="Zhan D.L."/>
            <person name="Shen Y.T."/>
            <person name="Niu Q.F."/>
            <person name="Chang L."/>
            <person name="Qiu J."/>
            <person name="Zhao L."/>
            <person name="Xie H.B."/>
            <person name="Fu W.Y."/>
            <person name="Jin J."/>
            <person name="Li X.W."/>
            <person name="Jiao Y."/>
            <person name="Zhou C.C."/>
            <person name="Tu T."/>
            <person name="Chai C.Y."/>
            <person name="Gao J.L."/>
            <person name="Fan L.J."/>
            <person name="van de Weg E."/>
            <person name="Wang J.Y."/>
            <person name="Gao Z.S."/>
        </authorList>
    </citation>
    <scope>NUCLEOTIDE SEQUENCE [LARGE SCALE GENOMIC DNA]</scope>
    <source>
        <tissue evidence="14">Leaves</tissue>
    </source>
</reference>
<name>A0A6A1UN01_9ROSI</name>
<feature type="domain" description="PLD phosphodiesterase" evidence="13">
    <location>
        <begin position="320"/>
        <end position="355"/>
    </location>
</feature>
<evidence type="ECO:0000313" key="14">
    <source>
        <dbReference type="EMBL" id="KAB1201775.1"/>
    </source>
</evidence>
<dbReference type="AlphaFoldDB" id="A0A6A1UN01"/>
<dbReference type="PIRSF" id="PIRSF036470">
    <property type="entry name" value="PLD_plant"/>
    <property type="match status" value="1"/>
</dbReference>
<evidence type="ECO:0000256" key="8">
    <source>
        <dbReference type="ARBA" id="ARBA00022837"/>
    </source>
</evidence>
<dbReference type="PROSITE" id="PS50004">
    <property type="entry name" value="C2"/>
    <property type="match status" value="1"/>
</dbReference>
<comment type="similarity">
    <text evidence="3 11">Belongs to the phospholipase D family. C2-PLD subfamily.</text>
</comment>
<dbReference type="GO" id="GO:0004630">
    <property type="term" value="F:phospholipase D activity"/>
    <property type="evidence" value="ECO:0007669"/>
    <property type="project" value="UniProtKB-EC"/>
</dbReference>
<comment type="catalytic activity">
    <reaction evidence="1 11">
        <text>a 1,2-diacyl-sn-glycero-3-phosphocholine + H2O = a 1,2-diacyl-sn-glycero-3-phosphate + choline + H(+)</text>
        <dbReference type="Rhea" id="RHEA:14445"/>
        <dbReference type="ChEBI" id="CHEBI:15354"/>
        <dbReference type="ChEBI" id="CHEBI:15377"/>
        <dbReference type="ChEBI" id="CHEBI:15378"/>
        <dbReference type="ChEBI" id="CHEBI:57643"/>
        <dbReference type="ChEBI" id="CHEBI:58608"/>
        <dbReference type="EC" id="3.1.4.4"/>
    </reaction>
</comment>
<keyword evidence="6" id="KW-0677">Repeat</keyword>
<keyword evidence="9 11" id="KW-0442">Lipid degradation</keyword>